<organism evidence="5 6">
    <name type="scientific">candidate division WOR-1 bacterium RIFOXYC2_FULL_46_14</name>
    <dbReference type="NCBI Taxonomy" id="1802587"/>
    <lineage>
        <taxon>Bacteria</taxon>
        <taxon>Bacillati</taxon>
        <taxon>Saganbacteria</taxon>
    </lineage>
</organism>
<evidence type="ECO:0008006" key="7">
    <source>
        <dbReference type="Google" id="ProtNLM"/>
    </source>
</evidence>
<dbReference type="Proteomes" id="UP000179242">
    <property type="component" value="Unassembled WGS sequence"/>
</dbReference>
<dbReference type="Pfam" id="PF02674">
    <property type="entry name" value="Colicin_V"/>
    <property type="match status" value="1"/>
</dbReference>
<evidence type="ECO:0000256" key="4">
    <source>
        <dbReference type="ARBA" id="ARBA00023136"/>
    </source>
</evidence>
<gene>
    <name evidence="5" type="ORF">A2438_04045</name>
</gene>
<proteinExistence type="predicted"/>
<evidence type="ECO:0000313" key="5">
    <source>
        <dbReference type="EMBL" id="OGC40415.1"/>
    </source>
</evidence>
<sequence>MINLVDITCGIIIIILSVWGLRVGFLSTFLSVIMVYLAAYFAAAAAGFAKGGAGFLGEGSGLLYTILFLFIFLVTYAMGEVAIWILKKIISVQLMGILDSIAALVLGAFKALLVLGIIFELIGIFPLSAEVKKMLDDSFVKRTSIRVYKEVQKIGAGAGVGIGKDKVKEDKEEKKKEIMIPKVPDAVIDAVTKEASKTLKRFAP</sequence>
<comment type="subcellular location">
    <subcellularLocation>
        <location evidence="1">Membrane</location>
        <topology evidence="1">Multi-pass membrane protein</topology>
    </subcellularLocation>
</comment>
<dbReference type="InterPro" id="IPR003825">
    <property type="entry name" value="Colicin-V_CvpA"/>
</dbReference>
<keyword evidence="4" id="KW-0472">Membrane</keyword>
<dbReference type="GO" id="GO:0016020">
    <property type="term" value="C:membrane"/>
    <property type="evidence" value="ECO:0007669"/>
    <property type="project" value="UniProtKB-SubCell"/>
</dbReference>
<dbReference type="AlphaFoldDB" id="A0A1F4U619"/>
<dbReference type="GO" id="GO:0009403">
    <property type="term" value="P:toxin biosynthetic process"/>
    <property type="evidence" value="ECO:0007669"/>
    <property type="project" value="InterPro"/>
</dbReference>
<accession>A0A1F4U619</accession>
<evidence type="ECO:0000256" key="3">
    <source>
        <dbReference type="ARBA" id="ARBA00022989"/>
    </source>
</evidence>
<comment type="caution">
    <text evidence="5">The sequence shown here is derived from an EMBL/GenBank/DDBJ whole genome shotgun (WGS) entry which is preliminary data.</text>
</comment>
<evidence type="ECO:0000256" key="2">
    <source>
        <dbReference type="ARBA" id="ARBA00022692"/>
    </source>
</evidence>
<keyword evidence="2" id="KW-0812">Transmembrane</keyword>
<name>A0A1F4U619_UNCSA</name>
<dbReference type="EMBL" id="MEUJ01000004">
    <property type="protein sequence ID" value="OGC40415.1"/>
    <property type="molecule type" value="Genomic_DNA"/>
</dbReference>
<evidence type="ECO:0000313" key="6">
    <source>
        <dbReference type="Proteomes" id="UP000179242"/>
    </source>
</evidence>
<reference evidence="5 6" key="1">
    <citation type="journal article" date="2016" name="Nat. Commun.">
        <title>Thousands of microbial genomes shed light on interconnected biogeochemical processes in an aquifer system.</title>
        <authorList>
            <person name="Anantharaman K."/>
            <person name="Brown C.T."/>
            <person name="Hug L.A."/>
            <person name="Sharon I."/>
            <person name="Castelle C.J."/>
            <person name="Probst A.J."/>
            <person name="Thomas B.C."/>
            <person name="Singh A."/>
            <person name="Wilkins M.J."/>
            <person name="Karaoz U."/>
            <person name="Brodie E.L."/>
            <person name="Williams K.H."/>
            <person name="Hubbard S.S."/>
            <person name="Banfield J.F."/>
        </authorList>
    </citation>
    <scope>NUCLEOTIDE SEQUENCE [LARGE SCALE GENOMIC DNA]</scope>
</reference>
<evidence type="ECO:0000256" key="1">
    <source>
        <dbReference type="ARBA" id="ARBA00004141"/>
    </source>
</evidence>
<keyword evidence="3" id="KW-1133">Transmembrane helix</keyword>
<protein>
    <recommendedName>
        <fullName evidence="7">Colicin V production protein</fullName>
    </recommendedName>
</protein>